<dbReference type="RefSeq" id="WP_380035461.1">
    <property type="nucleotide sequence ID" value="NZ_JBHSHB010000024.1"/>
</dbReference>
<feature type="domain" description="PglD N-terminal" evidence="2">
    <location>
        <begin position="3"/>
        <end position="67"/>
    </location>
</feature>
<evidence type="ECO:0000259" key="2">
    <source>
        <dbReference type="Pfam" id="PF17836"/>
    </source>
</evidence>
<dbReference type="Pfam" id="PF17836">
    <property type="entry name" value="PglD_N"/>
    <property type="match status" value="1"/>
</dbReference>
<name>A0ABV9LCJ5_9FLAO</name>
<organism evidence="3 4">
    <name type="scientific">Dokdonia genika</name>
    <dbReference type="NCBI Taxonomy" id="308113"/>
    <lineage>
        <taxon>Bacteria</taxon>
        <taxon>Pseudomonadati</taxon>
        <taxon>Bacteroidota</taxon>
        <taxon>Flavobacteriia</taxon>
        <taxon>Flavobacteriales</taxon>
        <taxon>Flavobacteriaceae</taxon>
        <taxon>Dokdonia</taxon>
    </lineage>
</organism>
<dbReference type="Pfam" id="PF00132">
    <property type="entry name" value="Hexapep"/>
    <property type="match status" value="1"/>
</dbReference>
<dbReference type="CDD" id="cd03360">
    <property type="entry name" value="LbH_AT_putative"/>
    <property type="match status" value="1"/>
</dbReference>
<comment type="similarity">
    <text evidence="1">Belongs to the transferase hexapeptide repeat family.</text>
</comment>
<dbReference type="Gene3D" id="3.40.50.20">
    <property type="match status" value="1"/>
</dbReference>
<protein>
    <submittedName>
        <fullName evidence="3">Acetyltransferase</fullName>
    </submittedName>
</protein>
<evidence type="ECO:0000313" key="4">
    <source>
        <dbReference type="Proteomes" id="UP001595878"/>
    </source>
</evidence>
<accession>A0ABV9LCJ5</accession>
<dbReference type="InterPro" id="IPR041561">
    <property type="entry name" value="PglD_N"/>
</dbReference>
<dbReference type="SUPFAM" id="SSF51161">
    <property type="entry name" value="Trimeric LpxA-like enzymes"/>
    <property type="match status" value="1"/>
</dbReference>
<gene>
    <name evidence="3" type="ORF">ACFO5T_13715</name>
</gene>
<sequence>MKIFGASGHGKVVNAIATDNGIVVEGFIDDNYQKDTYLGLPICKIQDFDEIIIGIGDNSIRKKLADKYKNQWHKAIIHSRAIVSLQDEIGFGTVIMPNAVVNESISIGNHCIINTSAVVEHDCIIKDFVHISPNATLSGGVSVDVGTHIGAGAVVIPGIKIGRWCTIGAGAVIIKDVPDYAVVVGNPGRIIKFKEID</sequence>
<dbReference type="InterPro" id="IPR020019">
    <property type="entry name" value="AcTrfase_PglD-like"/>
</dbReference>
<evidence type="ECO:0000313" key="3">
    <source>
        <dbReference type="EMBL" id="MFC4691491.1"/>
    </source>
</evidence>
<dbReference type="Gene3D" id="2.160.10.10">
    <property type="entry name" value="Hexapeptide repeat proteins"/>
    <property type="match status" value="1"/>
</dbReference>
<dbReference type="InterPro" id="IPR050179">
    <property type="entry name" value="Trans_hexapeptide_repeat"/>
</dbReference>
<keyword evidence="4" id="KW-1185">Reference proteome</keyword>
<dbReference type="NCBIfam" id="TIGR03570">
    <property type="entry name" value="NeuD_NnaD"/>
    <property type="match status" value="1"/>
</dbReference>
<dbReference type="PANTHER" id="PTHR43300:SF7">
    <property type="entry name" value="UDP-N-ACETYLBACILLOSAMINE N-ACETYLTRANSFERASE"/>
    <property type="match status" value="1"/>
</dbReference>
<proteinExistence type="inferred from homology"/>
<evidence type="ECO:0000256" key="1">
    <source>
        <dbReference type="ARBA" id="ARBA00007274"/>
    </source>
</evidence>
<dbReference type="EMBL" id="JBHSHB010000024">
    <property type="protein sequence ID" value="MFC4691491.1"/>
    <property type="molecule type" value="Genomic_DNA"/>
</dbReference>
<reference evidence="4" key="1">
    <citation type="journal article" date="2019" name="Int. J. Syst. Evol. Microbiol.">
        <title>The Global Catalogue of Microorganisms (GCM) 10K type strain sequencing project: providing services to taxonomists for standard genome sequencing and annotation.</title>
        <authorList>
            <consortium name="The Broad Institute Genomics Platform"/>
            <consortium name="The Broad Institute Genome Sequencing Center for Infectious Disease"/>
            <person name="Wu L."/>
            <person name="Ma J."/>
        </authorList>
    </citation>
    <scope>NUCLEOTIDE SEQUENCE [LARGE SCALE GENOMIC DNA]</scope>
    <source>
        <strain evidence="4">CGMCC 4.7427</strain>
    </source>
</reference>
<dbReference type="Proteomes" id="UP001595878">
    <property type="component" value="Unassembled WGS sequence"/>
</dbReference>
<dbReference type="InterPro" id="IPR001451">
    <property type="entry name" value="Hexapep"/>
</dbReference>
<dbReference type="InterPro" id="IPR011004">
    <property type="entry name" value="Trimer_LpxA-like_sf"/>
</dbReference>
<comment type="caution">
    <text evidence="3">The sequence shown here is derived from an EMBL/GenBank/DDBJ whole genome shotgun (WGS) entry which is preliminary data.</text>
</comment>
<dbReference type="PANTHER" id="PTHR43300">
    <property type="entry name" value="ACETYLTRANSFERASE"/>
    <property type="match status" value="1"/>
</dbReference>